<dbReference type="PANTHER" id="PTHR43447">
    <property type="entry name" value="ALPHA-AMYLASE"/>
    <property type="match status" value="1"/>
</dbReference>
<name>A0ABM7ZJ62_9BACT</name>
<keyword evidence="4" id="KW-0378">Hydrolase</keyword>
<dbReference type="Gene3D" id="2.60.40.1180">
    <property type="entry name" value="Golgi alpha-mannosidase II"/>
    <property type="match status" value="1"/>
</dbReference>
<dbReference type="Pfam" id="PF00128">
    <property type="entry name" value="Alpha-amylase"/>
    <property type="match status" value="1"/>
</dbReference>
<feature type="region of interest" description="Disordered" evidence="7">
    <location>
        <begin position="1"/>
        <end position="25"/>
    </location>
</feature>
<feature type="domain" description="Glycosyl hydrolase family 13 catalytic" evidence="8">
    <location>
        <begin position="47"/>
        <end position="431"/>
    </location>
</feature>
<feature type="region of interest" description="Disordered" evidence="7">
    <location>
        <begin position="522"/>
        <end position="542"/>
    </location>
</feature>
<dbReference type="InterPro" id="IPR006047">
    <property type="entry name" value="GH13_cat_dom"/>
</dbReference>
<dbReference type="NCBIfam" id="NF006968">
    <property type="entry name" value="PRK09441.1-1"/>
    <property type="match status" value="1"/>
</dbReference>
<dbReference type="Gene3D" id="2.40.30.140">
    <property type="match status" value="1"/>
</dbReference>
<dbReference type="EMBL" id="AP025943">
    <property type="protein sequence ID" value="BDL44732.1"/>
    <property type="molecule type" value="Genomic_DNA"/>
</dbReference>
<organism evidence="9 10">
    <name type="scientific">Akkermansia biwaensis</name>
    <dbReference type="NCBI Taxonomy" id="2946555"/>
    <lineage>
        <taxon>Bacteria</taxon>
        <taxon>Pseudomonadati</taxon>
        <taxon>Verrucomicrobiota</taxon>
        <taxon>Verrucomicrobiia</taxon>
        <taxon>Verrucomicrobiales</taxon>
        <taxon>Akkermansiaceae</taxon>
        <taxon>Akkermansia</taxon>
    </lineage>
</organism>
<protein>
    <submittedName>
        <fullName evidence="9">Alpha-amylase</fullName>
    </submittedName>
</protein>
<evidence type="ECO:0000256" key="5">
    <source>
        <dbReference type="ARBA" id="ARBA00023277"/>
    </source>
</evidence>
<evidence type="ECO:0000256" key="3">
    <source>
        <dbReference type="ARBA" id="ARBA00022723"/>
    </source>
</evidence>
<comment type="similarity">
    <text evidence="2">Belongs to the glycosyl hydrolase 13 family.</text>
</comment>
<evidence type="ECO:0000259" key="8">
    <source>
        <dbReference type="SMART" id="SM00642"/>
    </source>
</evidence>
<dbReference type="SUPFAM" id="SSF51445">
    <property type="entry name" value="(Trans)glycosidases"/>
    <property type="match status" value="1"/>
</dbReference>
<keyword evidence="3" id="KW-0479">Metal-binding</keyword>
<accession>A0ABM7ZJ62</accession>
<feature type="compositionally biased region" description="Basic and acidic residues" evidence="7">
    <location>
        <begin position="529"/>
        <end position="542"/>
    </location>
</feature>
<dbReference type="PIRSF" id="PIRSF001021">
    <property type="entry name" value="Alph-amls_thrmst"/>
    <property type="match status" value="1"/>
</dbReference>
<reference evidence="9" key="1">
    <citation type="submission" date="2022-06" db="EMBL/GenBank/DDBJ databases">
        <title>Akkermansia biwalacus sp. nov., an anaerobic mucin-degrading bacterium isolated from human intestine.</title>
        <authorList>
            <person name="Kobayashi Y."/>
            <person name="Inoue S."/>
            <person name="Kawahara T."/>
            <person name="Kohda N."/>
        </authorList>
    </citation>
    <scope>NUCLEOTIDE SEQUENCE</scope>
    <source>
        <strain evidence="9">WON2089</strain>
    </source>
</reference>
<dbReference type="CDD" id="cd11318">
    <property type="entry name" value="AmyAc_bac_fung_AmyA"/>
    <property type="match status" value="1"/>
</dbReference>
<dbReference type="InterPro" id="IPR013776">
    <property type="entry name" value="A-amylase_thermo"/>
</dbReference>
<dbReference type="InterPro" id="IPR013780">
    <property type="entry name" value="Glyco_hydro_b"/>
</dbReference>
<evidence type="ECO:0000256" key="2">
    <source>
        <dbReference type="ARBA" id="ARBA00008061"/>
    </source>
</evidence>
<proteinExistence type="inferred from homology"/>
<evidence type="ECO:0000256" key="7">
    <source>
        <dbReference type="SAM" id="MobiDB-lite"/>
    </source>
</evidence>
<keyword evidence="5" id="KW-0119">Carbohydrate metabolism</keyword>
<evidence type="ECO:0000256" key="4">
    <source>
        <dbReference type="ARBA" id="ARBA00022801"/>
    </source>
</evidence>
<dbReference type="Gene3D" id="3.20.20.80">
    <property type="entry name" value="Glycosidases"/>
    <property type="match status" value="1"/>
</dbReference>
<dbReference type="Proteomes" id="UP001062263">
    <property type="component" value="Chromosome"/>
</dbReference>
<evidence type="ECO:0000256" key="6">
    <source>
        <dbReference type="ARBA" id="ARBA00023295"/>
    </source>
</evidence>
<evidence type="ECO:0000313" key="9">
    <source>
        <dbReference type="EMBL" id="BDL44732.1"/>
    </source>
</evidence>
<dbReference type="SMART" id="SM00642">
    <property type="entry name" value="Aamy"/>
    <property type="match status" value="1"/>
</dbReference>
<evidence type="ECO:0000256" key="1">
    <source>
        <dbReference type="ARBA" id="ARBA00001913"/>
    </source>
</evidence>
<gene>
    <name evidence="9" type="ORF">Abiwalacus_23060</name>
</gene>
<feature type="compositionally biased region" description="Basic residues" evidence="7">
    <location>
        <begin position="7"/>
        <end position="22"/>
    </location>
</feature>
<dbReference type="SUPFAM" id="SSF51011">
    <property type="entry name" value="Glycosyl hydrolase domain"/>
    <property type="match status" value="1"/>
</dbReference>
<keyword evidence="6" id="KW-0326">Glycosidase</keyword>
<dbReference type="InterPro" id="IPR017853">
    <property type="entry name" value="GH"/>
</dbReference>
<sequence length="542" mass="62387">MTAPYGMRRKARSFSRRPRNRLRSTAAEKDKCGKIILTKLTETMKNGIMMQYFEWNLPNDGQFWNKLKEDAPHLEEIGVTAVWIPPAYKGKEQNDVGYGTYDLFDLGEFDQKNTVRTKYGTKQELQDAIKALHDHHVDVYLDAVMNHKAGADYTEKFMAKEVDENNREEETTDAYEIEGWTGFNFPGRGDKYSDFKWHWYHFTGTDYDNKTGKTTVFKIMGDGKDWSSGVDDENGNYDYLMFANLDFDHPEVVKEMEKWGVWVSRELDLDGMRLDAIKHINDEFIKKFLAAVRKERGEDFYAVGEYWKQDLDSLDEYLKEERYKVDLFDVPLHYNMYQASEHGRDYDLTKILDGTLVQNHPTLAVTFVDNHDSQWGSSLQSAVKDWFKPSAYALILLMKDGYPCIFYGDYYGVSGNPPVHRGIIDNLLEIRKNHAYGEQNYYFDHPNTIGFTRVGDEQHPKSGVAVLISNGENGDKVMNVGKQHAGETWKEATGNVEETVTIDDEGNGQFIVHGGNVAVWIPENAPQDPKQDARKDDAEEES</sequence>
<comment type="cofactor">
    <cofactor evidence="1">
        <name>Ca(2+)</name>
        <dbReference type="ChEBI" id="CHEBI:29108"/>
    </cofactor>
</comment>
<dbReference type="NCBIfam" id="NF006969">
    <property type="entry name" value="PRK09441.1-2"/>
    <property type="match status" value="1"/>
</dbReference>
<keyword evidence="10" id="KW-1185">Reference proteome</keyword>
<evidence type="ECO:0000313" key="10">
    <source>
        <dbReference type="Proteomes" id="UP001062263"/>
    </source>
</evidence>